<dbReference type="PANTHER" id="PTHR46797">
    <property type="entry name" value="HTH-TYPE TRANSCRIPTIONAL REGULATOR"/>
    <property type="match status" value="1"/>
</dbReference>
<sequence>MSNEVNIGEIIKAKRAKAKMTQETLAELAGISIDYLSKLETGKRTNLSATTLLKIAHALNTTTDSLLTGNSSNKNSELTLDAQEQLLLKRLHTLNKESRADLIHAFMELIHVVNKQQNNPRMK</sequence>
<evidence type="ECO:0000313" key="4">
    <source>
        <dbReference type="EMBL" id="TDG91690.1"/>
    </source>
</evidence>
<organism evidence="3 5">
    <name type="scientific">Lentilactobacillus parakefiri</name>
    <dbReference type="NCBI Taxonomy" id="152332"/>
    <lineage>
        <taxon>Bacteria</taxon>
        <taxon>Bacillati</taxon>
        <taxon>Bacillota</taxon>
        <taxon>Bacilli</taxon>
        <taxon>Lactobacillales</taxon>
        <taxon>Lactobacillaceae</taxon>
        <taxon>Lentilactobacillus</taxon>
    </lineage>
</organism>
<dbReference type="PANTHER" id="PTHR46797:SF1">
    <property type="entry name" value="METHYLPHOSPHONATE SYNTHASE"/>
    <property type="match status" value="1"/>
</dbReference>
<dbReference type="CDD" id="cd00093">
    <property type="entry name" value="HTH_XRE"/>
    <property type="match status" value="1"/>
</dbReference>
<dbReference type="GO" id="GO:0003700">
    <property type="term" value="F:DNA-binding transcription factor activity"/>
    <property type="evidence" value="ECO:0007669"/>
    <property type="project" value="TreeGrafter"/>
</dbReference>
<dbReference type="SUPFAM" id="SSF47413">
    <property type="entry name" value="lambda repressor-like DNA-binding domains"/>
    <property type="match status" value="1"/>
</dbReference>
<evidence type="ECO:0000259" key="2">
    <source>
        <dbReference type="PROSITE" id="PS50943"/>
    </source>
</evidence>
<dbReference type="InterPro" id="IPR001387">
    <property type="entry name" value="Cro/C1-type_HTH"/>
</dbReference>
<keyword evidence="1" id="KW-0238">DNA-binding</keyword>
<accession>A0A224VIG3</accession>
<dbReference type="AlphaFoldDB" id="A0A224VIG3"/>
<proteinExistence type="predicted"/>
<reference evidence="4 6" key="2">
    <citation type="journal article" date="2019" name="Appl. Microbiol. Biotechnol.">
        <title>Uncovering carbohydrate metabolism through a genotype-phenotype association study of 56 lactic acid bacteria genomes.</title>
        <authorList>
            <person name="Buron-Moles G."/>
            <person name="Chailyan A."/>
            <person name="Dolejs I."/>
            <person name="Forster J."/>
            <person name="Miks M.H."/>
        </authorList>
    </citation>
    <scope>NUCLEOTIDE SEQUENCE [LARGE SCALE GENOMIC DNA]</scope>
    <source>
        <strain evidence="4 6">DSM 10551</strain>
    </source>
</reference>
<evidence type="ECO:0000313" key="6">
    <source>
        <dbReference type="Proteomes" id="UP000294668"/>
    </source>
</evidence>
<dbReference type="InterPro" id="IPR050807">
    <property type="entry name" value="TransReg_Diox_bact_type"/>
</dbReference>
<gene>
    <name evidence="3" type="primary">xre_2</name>
    <name evidence="4" type="ORF">C5L28_000262</name>
    <name evidence="3" type="ORF">LPKJCM_01172</name>
</gene>
<reference evidence="3 5" key="1">
    <citation type="journal article" date="2017" name="Biosci Microbiota Food Health">
        <title>Genomic characterization reconfirms the taxonomic status of Lactobacillus parakefiri.</title>
        <authorList>
            <person name="Tanizawa Y."/>
            <person name="Kobayashi H."/>
            <person name="Kaminuma E."/>
            <person name="Sakamoto M."/>
            <person name="Ohkuma M."/>
            <person name="Nakamura Y."/>
            <person name="Arita M."/>
            <person name="Tohno M."/>
        </authorList>
    </citation>
    <scope>NUCLEOTIDE SEQUENCE [LARGE SCALE GENOMIC DNA]</scope>
    <source>
        <strain evidence="3 5">JCM 8573</strain>
    </source>
</reference>
<evidence type="ECO:0000256" key="1">
    <source>
        <dbReference type="ARBA" id="ARBA00023125"/>
    </source>
</evidence>
<dbReference type="Gene3D" id="1.10.260.40">
    <property type="entry name" value="lambda repressor-like DNA-binding domains"/>
    <property type="match status" value="1"/>
</dbReference>
<dbReference type="Proteomes" id="UP000214739">
    <property type="component" value="Unassembled WGS sequence"/>
</dbReference>
<comment type="caution">
    <text evidence="3">The sequence shown here is derived from an EMBL/GenBank/DDBJ whole genome shotgun (WGS) entry which is preliminary data.</text>
</comment>
<dbReference type="OrthoDB" id="9814553at2"/>
<dbReference type="InterPro" id="IPR010982">
    <property type="entry name" value="Lambda_DNA-bd_dom_sf"/>
</dbReference>
<dbReference type="SMART" id="SM00530">
    <property type="entry name" value="HTH_XRE"/>
    <property type="match status" value="1"/>
</dbReference>
<dbReference type="Pfam" id="PF01381">
    <property type="entry name" value="HTH_3"/>
    <property type="match status" value="1"/>
</dbReference>
<evidence type="ECO:0000313" key="3">
    <source>
        <dbReference type="EMBL" id="GAW72064.1"/>
    </source>
</evidence>
<dbReference type="EMBL" id="BDGB01000054">
    <property type="protein sequence ID" value="GAW72064.1"/>
    <property type="molecule type" value="Genomic_DNA"/>
</dbReference>
<feature type="domain" description="HTH cro/C1-type" evidence="2">
    <location>
        <begin position="11"/>
        <end position="66"/>
    </location>
</feature>
<keyword evidence="6" id="KW-1185">Reference proteome</keyword>
<dbReference type="GO" id="GO:0003677">
    <property type="term" value="F:DNA binding"/>
    <property type="evidence" value="ECO:0007669"/>
    <property type="project" value="UniProtKB-KW"/>
</dbReference>
<dbReference type="RefSeq" id="WP_057962146.1">
    <property type="nucleotide sequence ID" value="NZ_BAAAXO010000003.1"/>
</dbReference>
<reference evidence="4" key="3">
    <citation type="submission" date="2019-02" db="EMBL/GenBank/DDBJ databases">
        <authorList>
            <person name="Buron G."/>
            <person name="Chaylann A."/>
            <person name="Dolejs I."/>
            <person name="Forster J."/>
            <person name="Miks M.H."/>
        </authorList>
    </citation>
    <scope>NUCLEOTIDE SEQUENCE</scope>
    <source>
        <strain evidence="4">DSM 10551</strain>
    </source>
</reference>
<dbReference type="EMBL" id="PUFL01000052">
    <property type="protein sequence ID" value="TDG91690.1"/>
    <property type="molecule type" value="Genomic_DNA"/>
</dbReference>
<dbReference type="Proteomes" id="UP000294668">
    <property type="component" value="Unassembled WGS sequence"/>
</dbReference>
<dbReference type="PROSITE" id="PS50943">
    <property type="entry name" value="HTH_CROC1"/>
    <property type="match status" value="1"/>
</dbReference>
<dbReference type="GO" id="GO:0005829">
    <property type="term" value="C:cytosol"/>
    <property type="evidence" value="ECO:0007669"/>
    <property type="project" value="TreeGrafter"/>
</dbReference>
<protein>
    <submittedName>
        <fullName evidence="3">XRE family transcriptional regulator</fullName>
    </submittedName>
</protein>
<name>A0A224VIG3_9LACO</name>
<evidence type="ECO:0000313" key="5">
    <source>
        <dbReference type="Proteomes" id="UP000214739"/>
    </source>
</evidence>